<accession>A0A934HSD0</accession>
<dbReference type="AlphaFoldDB" id="A0A934HSD0"/>
<gene>
    <name evidence="2" type="ORF">I6U51_12085</name>
</gene>
<keyword evidence="3" id="KW-1185">Reference proteome</keyword>
<dbReference type="SUPFAM" id="SSF160631">
    <property type="entry name" value="SMI1/KNR4-like"/>
    <property type="match status" value="1"/>
</dbReference>
<dbReference type="RefSeq" id="WP_211142858.1">
    <property type="nucleotide sequence ID" value="NZ_JAEEGB010000013.1"/>
</dbReference>
<dbReference type="InterPro" id="IPR037883">
    <property type="entry name" value="Knr4/Smi1-like_sf"/>
</dbReference>
<dbReference type="EMBL" id="JAEEGB010000013">
    <property type="protein sequence ID" value="MBI6873440.1"/>
    <property type="molecule type" value="Genomic_DNA"/>
</dbReference>
<comment type="caution">
    <text evidence="2">The sequence shown here is derived from an EMBL/GenBank/DDBJ whole genome shotgun (WGS) entry which is preliminary data.</text>
</comment>
<sequence>MNKEVLEQAQNLIMRVSMLDTKNIGRVATLDEIKSLQKDLDNRVPAWYIELISTIPLINLEFGFQEFEPEEGFDGISYLTWAEPDTIKEECIDAVPGCAVFDKGYICIASCSHSSGDPFFISIDEGYNPPVYRMDHNYGEDTEDILMMGKYKIAESLSNLFKNAFIE</sequence>
<proteinExistence type="predicted"/>
<feature type="domain" description="Knr4/Smi1-like" evidence="1">
    <location>
        <begin position="28"/>
        <end position="161"/>
    </location>
</feature>
<evidence type="ECO:0000313" key="3">
    <source>
        <dbReference type="Proteomes" id="UP000622687"/>
    </source>
</evidence>
<organism evidence="2 3">
    <name type="scientific">Clostridium aciditolerans</name>
    <dbReference type="NCBI Taxonomy" id="339861"/>
    <lineage>
        <taxon>Bacteria</taxon>
        <taxon>Bacillati</taxon>
        <taxon>Bacillota</taxon>
        <taxon>Clostridia</taxon>
        <taxon>Eubacteriales</taxon>
        <taxon>Clostridiaceae</taxon>
        <taxon>Clostridium</taxon>
    </lineage>
</organism>
<dbReference type="Pfam" id="PF09346">
    <property type="entry name" value="SMI1_KNR4"/>
    <property type="match status" value="1"/>
</dbReference>
<evidence type="ECO:0000313" key="2">
    <source>
        <dbReference type="EMBL" id="MBI6873440.1"/>
    </source>
</evidence>
<dbReference type="InterPro" id="IPR018958">
    <property type="entry name" value="Knr4/Smi1-like_dom"/>
</dbReference>
<evidence type="ECO:0000259" key="1">
    <source>
        <dbReference type="Pfam" id="PF09346"/>
    </source>
</evidence>
<dbReference type="Gene3D" id="3.40.1580.10">
    <property type="entry name" value="SMI1/KNR4-like"/>
    <property type="match status" value="1"/>
</dbReference>
<dbReference type="Proteomes" id="UP000622687">
    <property type="component" value="Unassembled WGS sequence"/>
</dbReference>
<protein>
    <submittedName>
        <fullName evidence="2">SMI1/KNR4 family protein</fullName>
    </submittedName>
</protein>
<reference evidence="2" key="1">
    <citation type="submission" date="2020-12" db="EMBL/GenBank/DDBJ databases">
        <title>Clostridium thailandense sp. nov., a novel acetogenic bacterium isolated from peat land soil in Thailand.</title>
        <authorList>
            <person name="Chaikitkaew S."/>
            <person name="Birkeland N.K."/>
        </authorList>
    </citation>
    <scope>NUCLEOTIDE SEQUENCE</scope>
    <source>
        <strain evidence="2">DSM 17425</strain>
    </source>
</reference>
<name>A0A934HSD0_9CLOT</name>